<accession>A0AC34GJ48</accession>
<evidence type="ECO:0000313" key="1">
    <source>
        <dbReference type="Proteomes" id="UP000887579"/>
    </source>
</evidence>
<proteinExistence type="predicted"/>
<name>A0AC34GJ48_9BILA</name>
<evidence type="ECO:0000313" key="2">
    <source>
        <dbReference type="WBParaSite" id="ES5_v2.g29724.t1"/>
    </source>
</evidence>
<dbReference type="WBParaSite" id="ES5_v2.g29724.t1">
    <property type="protein sequence ID" value="ES5_v2.g29724.t1"/>
    <property type="gene ID" value="ES5_v2.g29724"/>
</dbReference>
<dbReference type="Proteomes" id="UP000887579">
    <property type="component" value="Unplaced"/>
</dbReference>
<sequence length="57" mass="6275">MSEADTAIPMDTTPPQEPNASVYSADIEANIATPNIKVYKDECLYCYDSPYSDGRVI</sequence>
<reference evidence="2" key="1">
    <citation type="submission" date="2022-11" db="UniProtKB">
        <authorList>
            <consortium name="WormBaseParasite"/>
        </authorList>
    </citation>
    <scope>IDENTIFICATION</scope>
</reference>
<organism evidence="1 2">
    <name type="scientific">Panagrolaimus sp. ES5</name>
    <dbReference type="NCBI Taxonomy" id="591445"/>
    <lineage>
        <taxon>Eukaryota</taxon>
        <taxon>Metazoa</taxon>
        <taxon>Ecdysozoa</taxon>
        <taxon>Nematoda</taxon>
        <taxon>Chromadorea</taxon>
        <taxon>Rhabditida</taxon>
        <taxon>Tylenchina</taxon>
        <taxon>Panagrolaimomorpha</taxon>
        <taxon>Panagrolaimoidea</taxon>
        <taxon>Panagrolaimidae</taxon>
        <taxon>Panagrolaimus</taxon>
    </lineage>
</organism>
<protein>
    <submittedName>
        <fullName evidence="2">Ubiquitinyl hydrolase variant UBP zinc finger domain-containing protein</fullName>
    </submittedName>
</protein>